<comment type="similarity">
    <text evidence="3 13">Belongs to the cytochrome P450 family.</text>
</comment>
<feature type="transmembrane region" description="Helical" evidence="14">
    <location>
        <begin position="50"/>
        <end position="72"/>
    </location>
</feature>
<feature type="binding site" description="axial binding residue" evidence="12">
    <location>
        <position position="530"/>
    </location>
    <ligand>
        <name>heme</name>
        <dbReference type="ChEBI" id="CHEBI:30413"/>
    </ligand>
    <ligandPart>
        <name>Fe</name>
        <dbReference type="ChEBI" id="CHEBI:18248"/>
    </ligandPart>
</feature>
<dbReference type="PANTHER" id="PTHR24305">
    <property type="entry name" value="CYTOCHROME P450"/>
    <property type="match status" value="1"/>
</dbReference>
<evidence type="ECO:0000313" key="15">
    <source>
        <dbReference type="EMBL" id="KAK6502390.1"/>
    </source>
</evidence>
<dbReference type="SUPFAM" id="SSF48264">
    <property type="entry name" value="Cytochrome P450"/>
    <property type="match status" value="1"/>
</dbReference>
<dbReference type="GO" id="GO:0005506">
    <property type="term" value="F:iron ion binding"/>
    <property type="evidence" value="ECO:0007669"/>
    <property type="project" value="InterPro"/>
</dbReference>
<dbReference type="AlphaFoldDB" id="A0AAN8N896"/>
<name>A0AAN8N896_9PEZI</name>
<organism evidence="15 16">
    <name type="scientific">Arthrobotrys conoides</name>
    <dbReference type="NCBI Taxonomy" id="74498"/>
    <lineage>
        <taxon>Eukaryota</taxon>
        <taxon>Fungi</taxon>
        <taxon>Dikarya</taxon>
        <taxon>Ascomycota</taxon>
        <taxon>Pezizomycotina</taxon>
        <taxon>Orbiliomycetes</taxon>
        <taxon>Orbiliales</taxon>
        <taxon>Orbiliaceae</taxon>
        <taxon>Arthrobotrys</taxon>
    </lineage>
</organism>
<dbReference type="GO" id="GO:0016020">
    <property type="term" value="C:membrane"/>
    <property type="evidence" value="ECO:0007669"/>
    <property type="project" value="UniProtKB-SubCell"/>
</dbReference>
<dbReference type="PRINTS" id="PR00385">
    <property type="entry name" value="P450"/>
</dbReference>
<sequence>MSLSSMSMLMPSVGIWEYFDFARVLMLKTAYAIDSTIDSMRNFQSHNPDLVATTTSPHFLAIAISLISFLLISPLPEARTIEVLFGYGILNFVYLGSFLMTQAPTSTIITYWLLPNITYLTSCLLLTLTRRVFISPLRKFPVPTASAAVSNYWMAREIGNGTFSRTVREVHRKTGATVVRTGPNEVSVNDAEAVVKIYSGKYQRGSFYEGGKLRGHAAIRETRSNYHHTIWRRIWDKAFTPGELKHYAAQTENATSKLVNSLKKKSGEEVDCTKVMDEFALDLAAQLTYGEDAGIQDGTGIKTYLESIKKYLSWLGYYATLRNLSEMLSYARDPAVLTTYCSNSESLLINRQRHHPDSHDITSHLLLEDEESRRKFQVPLQLAANTNLSILMGTAIGSTLSQTFQTLSQNKNIQEKLYKELESHIKSGGDLSTESIKNLPYLSATINESLRLHNPFSTGVHAAIGEKGLDMGSYHLPAHTQVYVPTLTIMTDEKYFERADEFIPERWTEKEEMVKDKRAYIPFGYGVHACAGKQLAINELKVVVARVVGGFVVEGCEDGEEVEWRDYGMVRVGEWKGRFRSRK</sequence>
<evidence type="ECO:0000313" key="16">
    <source>
        <dbReference type="Proteomes" id="UP001307849"/>
    </source>
</evidence>
<protein>
    <recommendedName>
        <fullName evidence="17">Cytochrome P450</fullName>
    </recommendedName>
</protein>
<evidence type="ECO:0000256" key="5">
    <source>
        <dbReference type="ARBA" id="ARBA00022692"/>
    </source>
</evidence>
<gene>
    <name evidence="15" type="ORF">TWF506_002970</name>
</gene>
<keyword evidence="7 14" id="KW-1133">Transmembrane helix</keyword>
<dbReference type="PRINTS" id="PR00465">
    <property type="entry name" value="EP450IV"/>
</dbReference>
<evidence type="ECO:0000256" key="14">
    <source>
        <dbReference type="SAM" id="Phobius"/>
    </source>
</evidence>
<keyword evidence="8 13" id="KW-0560">Oxidoreductase</keyword>
<keyword evidence="16" id="KW-1185">Reference proteome</keyword>
<evidence type="ECO:0000256" key="10">
    <source>
        <dbReference type="ARBA" id="ARBA00023033"/>
    </source>
</evidence>
<feature type="transmembrane region" description="Helical" evidence="14">
    <location>
        <begin position="84"/>
        <end position="103"/>
    </location>
</feature>
<accession>A0AAN8N896</accession>
<keyword evidence="9 12" id="KW-0408">Iron</keyword>
<evidence type="ECO:0000256" key="13">
    <source>
        <dbReference type="RuleBase" id="RU000461"/>
    </source>
</evidence>
<dbReference type="InterPro" id="IPR001128">
    <property type="entry name" value="Cyt_P450"/>
</dbReference>
<keyword evidence="11 14" id="KW-0472">Membrane</keyword>
<evidence type="ECO:0000256" key="2">
    <source>
        <dbReference type="ARBA" id="ARBA00004370"/>
    </source>
</evidence>
<dbReference type="GO" id="GO:0004497">
    <property type="term" value="F:monooxygenase activity"/>
    <property type="evidence" value="ECO:0007669"/>
    <property type="project" value="UniProtKB-KW"/>
</dbReference>
<dbReference type="Pfam" id="PF00067">
    <property type="entry name" value="p450"/>
    <property type="match status" value="1"/>
</dbReference>
<comment type="subcellular location">
    <subcellularLocation>
        <location evidence="2">Membrane</location>
    </subcellularLocation>
</comment>
<dbReference type="GO" id="GO:0020037">
    <property type="term" value="F:heme binding"/>
    <property type="evidence" value="ECO:0007669"/>
    <property type="project" value="InterPro"/>
</dbReference>
<evidence type="ECO:0000256" key="7">
    <source>
        <dbReference type="ARBA" id="ARBA00022989"/>
    </source>
</evidence>
<dbReference type="EMBL" id="JAVHJM010000011">
    <property type="protein sequence ID" value="KAK6502390.1"/>
    <property type="molecule type" value="Genomic_DNA"/>
</dbReference>
<evidence type="ECO:0008006" key="17">
    <source>
        <dbReference type="Google" id="ProtNLM"/>
    </source>
</evidence>
<evidence type="ECO:0000256" key="11">
    <source>
        <dbReference type="ARBA" id="ARBA00023136"/>
    </source>
</evidence>
<keyword evidence="10 13" id="KW-0503">Monooxygenase</keyword>
<feature type="transmembrane region" description="Helical" evidence="14">
    <location>
        <begin position="109"/>
        <end position="129"/>
    </location>
</feature>
<keyword evidence="4 12" id="KW-0349">Heme</keyword>
<evidence type="ECO:0000256" key="1">
    <source>
        <dbReference type="ARBA" id="ARBA00001971"/>
    </source>
</evidence>
<dbReference type="Proteomes" id="UP001307849">
    <property type="component" value="Unassembled WGS sequence"/>
</dbReference>
<dbReference type="InterPro" id="IPR050121">
    <property type="entry name" value="Cytochrome_P450_monoxygenase"/>
</dbReference>
<dbReference type="PROSITE" id="PS00086">
    <property type="entry name" value="CYTOCHROME_P450"/>
    <property type="match status" value="1"/>
</dbReference>
<comment type="cofactor">
    <cofactor evidence="1 12">
        <name>heme</name>
        <dbReference type="ChEBI" id="CHEBI:30413"/>
    </cofactor>
</comment>
<evidence type="ECO:0000256" key="6">
    <source>
        <dbReference type="ARBA" id="ARBA00022723"/>
    </source>
</evidence>
<evidence type="ECO:0000256" key="4">
    <source>
        <dbReference type="ARBA" id="ARBA00022617"/>
    </source>
</evidence>
<dbReference type="InterPro" id="IPR002403">
    <property type="entry name" value="Cyt_P450_E_grp-IV"/>
</dbReference>
<dbReference type="InterPro" id="IPR036396">
    <property type="entry name" value="Cyt_P450_sf"/>
</dbReference>
<keyword evidence="6 12" id="KW-0479">Metal-binding</keyword>
<keyword evidence="5 14" id="KW-0812">Transmembrane</keyword>
<reference evidence="15 16" key="1">
    <citation type="submission" date="2019-10" db="EMBL/GenBank/DDBJ databases">
        <authorList>
            <person name="Palmer J.M."/>
        </authorList>
    </citation>
    <scope>NUCLEOTIDE SEQUENCE [LARGE SCALE GENOMIC DNA]</scope>
    <source>
        <strain evidence="15 16">TWF506</strain>
    </source>
</reference>
<evidence type="ECO:0000256" key="12">
    <source>
        <dbReference type="PIRSR" id="PIRSR602403-1"/>
    </source>
</evidence>
<proteinExistence type="inferred from homology"/>
<dbReference type="GO" id="GO:0016705">
    <property type="term" value="F:oxidoreductase activity, acting on paired donors, with incorporation or reduction of molecular oxygen"/>
    <property type="evidence" value="ECO:0007669"/>
    <property type="project" value="InterPro"/>
</dbReference>
<comment type="caution">
    <text evidence="15">The sequence shown here is derived from an EMBL/GenBank/DDBJ whole genome shotgun (WGS) entry which is preliminary data.</text>
</comment>
<evidence type="ECO:0000256" key="9">
    <source>
        <dbReference type="ARBA" id="ARBA00023004"/>
    </source>
</evidence>
<dbReference type="PANTHER" id="PTHR24305:SF112">
    <property type="entry name" value="L-ORNITHINE-N5-MONOOXYGENASE (EUROFUNG)"/>
    <property type="match status" value="1"/>
</dbReference>
<dbReference type="InterPro" id="IPR017972">
    <property type="entry name" value="Cyt_P450_CS"/>
</dbReference>
<evidence type="ECO:0000256" key="3">
    <source>
        <dbReference type="ARBA" id="ARBA00010617"/>
    </source>
</evidence>
<evidence type="ECO:0000256" key="8">
    <source>
        <dbReference type="ARBA" id="ARBA00023002"/>
    </source>
</evidence>
<dbReference type="Gene3D" id="1.10.630.10">
    <property type="entry name" value="Cytochrome P450"/>
    <property type="match status" value="1"/>
</dbReference>